<protein>
    <recommendedName>
        <fullName evidence="3">DUF4270 domain-containing protein</fullName>
    </recommendedName>
</protein>
<dbReference type="Proteomes" id="UP001261871">
    <property type="component" value="Unassembled WGS sequence"/>
</dbReference>
<gene>
    <name evidence="1" type="ORF">J2W95_001911</name>
</gene>
<dbReference type="Pfam" id="PF14092">
    <property type="entry name" value="DUF4270"/>
    <property type="match status" value="1"/>
</dbReference>
<name>A0ABU1S2I6_9FLAO</name>
<reference evidence="1 2" key="1">
    <citation type="submission" date="2023-07" db="EMBL/GenBank/DDBJ databases">
        <title>Sorghum-associated microbial communities from plants grown in Nebraska, USA.</title>
        <authorList>
            <person name="Schachtman D."/>
        </authorList>
    </citation>
    <scope>NUCLEOTIDE SEQUENCE [LARGE SCALE GENOMIC DNA]</scope>
    <source>
        <strain evidence="1 2">BE124</strain>
    </source>
</reference>
<dbReference type="InterPro" id="IPR025366">
    <property type="entry name" value="DUF4270"/>
</dbReference>
<keyword evidence="2" id="KW-1185">Reference proteome</keyword>
<evidence type="ECO:0000313" key="1">
    <source>
        <dbReference type="EMBL" id="MDR6845204.1"/>
    </source>
</evidence>
<organism evidence="1 2">
    <name type="scientific">Flavobacterium granuli</name>
    <dbReference type="NCBI Taxonomy" id="280093"/>
    <lineage>
        <taxon>Bacteria</taxon>
        <taxon>Pseudomonadati</taxon>
        <taxon>Bacteroidota</taxon>
        <taxon>Flavobacteriia</taxon>
        <taxon>Flavobacteriales</taxon>
        <taxon>Flavobacteriaceae</taxon>
        <taxon>Flavobacterium</taxon>
    </lineage>
</organism>
<evidence type="ECO:0000313" key="2">
    <source>
        <dbReference type="Proteomes" id="UP001261871"/>
    </source>
</evidence>
<sequence>MLKNSFFKTIPFLLFIVLFNSCDKEFNVVGEDLIGDNSFDIQKSEYSVEAYNQKLGPIQSNNLEVNPLGVYDNPSFGTTNANFVTQVTLAEVSPTFDTSAAIKSVVLTIPYFFDKTKTVVNSDGSSTYVLDSIYGPDKAKMKLSVYESGYFMRDLDPEEQFSQPQKYYSNQYPDFNQLKIGTPLNDGSNKAENSEFFFDPAEHVVKTTTDGKETTTRTAPGMKLNLNKEFFLKKIIKAPAGSLVDNNAFKDYFRGVFFNIETIGSNPGNMAMLNFKSGKITITYTETVNSVATDKTVILNLSGNTVSLLDQSNTNVNYANATIDDKVSDANLYLKGGEGSMSVLKLFGDDKFGADGVSGEHNGVADQLDIMRKNKYLINEASLVFYLNSAAMGSSYVPQRIYLYDFKNNQILIDYLETSTVSSNTKNNKFVFGGIFTKKSDVDGGSYYKFRITNHIRNLVKYADSTNVDLGLVVTEDINKSSFYSLRNKTGVPLKAPMASVMNPLGTILFGNNIPTDDKDYNKRLKFEIYYTKTN</sequence>
<proteinExistence type="predicted"/>
<comment type="caution">
    <text evidence="1">The sequence shown here is derived from an EMBL/GenBank/DDBJ whole genome shotgun (WGS) entry which is preliminary data.</text>
</comment>
<evidence type="ECO:0008006" key="3">
    <source>
        <dbReference type="Google" id="ProtNLM"/>
    </source>
</evidence>
<dbReference type="EMBL" id="JAVDTX010000004">
    <property type="protein sequence ID" value="MDR6845204.1"/>
    <property type="molecule type" value="Genomic_DNA"/>
</dbReference>
<accession>A0ABU1S2I6</accession>
<dbReference type="RefSeq" id="WP_310006284.1">
    <property type="nucleotide sequence ID" value="NZ_JAVDTX010000004.1"/>
</dbReference>